<name>A0A6N4SQV5_CYTH3</name>
<evidence type="ECO:0000256" key="5">
    <source>
        <dbReference type="HAMAP-Rule" id="MF_00902"/>
    </source>
</evidence>
<evidence type="ECO:0000313" key="6">
    <source>
        <dbReference type="EMBL" id="ABG58731.1"/>
    </source>
</evidence>
<organism evidence="6 7">
    <name type="scientific">Cytophaga hutchinsonii (strain ATCC 33406 / DSM 1761 / CIP 103989 / NBRC 15051 / NCIMB 9469 / D465)</name>
    <dbReference type="NCBI Taxonomy" id="269798"/>
    <lineage>
        <taxon>Bacteria</taxon>
        <taxon>Pseudomonadati</taxon>
        <taxon>Bacteroidota</taxon>
        <taxon>Cytophagia</taxon>
        <taxon>Cytophagales</taxon>
        <taxon>Cytophagaceae</taxon>
        <taxon>Cytophaga</taxon>
    </lineage>
</organism>
<feature type="transmembrane region" description="Helical" evidence="5">
    <location>
        <begin position="93"/>
        <end position="112"/>
    </location>
</feature>
<keyword evidence="7" id="KW-1185">Reference proteome</keyword>
<comment type="subcellular location">
    <subcellularLocation>
        <location evidence="5">Cell inner membrane</location>
        <topology evidence="5">Multi-pass membrane protein</topology>
    </subcellularLocation>
    <subcellularLocation>
        <location evidence="1">Membrane</location>
        <topology evidence="1">Multi-pass membrane protein</topology>
    </subcellularLocation>
</comment>
<dbReference type="GO" id="GO:0009977">
    <property type="term" value="F:proton motive force dependent protein transmembrane transporter activity"/>
    <property type="evidence" value="ECO:0007669"/>
    <property type="project" value="TreeGrafter"/>
</dbReference>
<comment type="subunit">
    <text evidence="5">Forms a complex with TatA.</text>
</comment>
<keyword evidence="4 5" id="KW-0472">Membrane</keyword>
<dbReference type="PANTHER" id="PTHR30371">
    <property type="entry name" value="SEC-INDEPENDENT PROTEIN TRANSLOCASE PROTEIN TATC"/>
    <property type="match status" value="1"/>
</dbReference>
<feature type="transmembrane region" description="Helical" evidence="5">
    <location>
        <begin position="26"/>
        <end position="48"/>
    </location>
</feature>
<dbReference type="EMBL" id="CP000383">
    <property type="protein sequence ID" value="ABG58731.1"/>
    <property type="molecule type" value="Genomic_DNA"/>
</dbReference>
<dbReference type="NCBIfam" id="TIGR00945">
    <property type="entry name" value="tatC"/>
    <property type="match status" value="1"/>
</dbReference>
<keyword evidence="5" id="KW-0813">Transport</keyword>
<protein>
    <recommendedName>
        <fullName evidence="5">Sec-independent protein translocase protein TatC</fullName>
    </recommendedName>
</protein>
<keyword evidence="5" id="KW-0653">Protein transport</keyword>
<keyword evidence="2 5" id="KW-0812">Transmembrane</keyword>
<dbReference type="HAMAP" id="MF_00902">
    <property type="entry name" value="TatC"/>
    <property type="match status" value="1"/>
</dbReference>
<dbReference type="PANTHER" id="PTHR30371:SF0">
    <property type="entry name" value="SEC-INDEPENDENT PROTEIN TRANSLOCASE PROTEIN TATC, CHLOROPLASTIC-RELATED"/>
    <property type="match status" value="1"/>
</dbReference>
<comment type="similarity">
    <text evidence="5">Belongs to the TatC family.</text>
</comment>
<evidence type="ECO:0000313" key="7">
    <source>
        <dbReference type="Proteomes" id="UP000001822"/>
    </source>
</evidence>
<dbReference type="GO" id="GO:0065002">
    <property type="term" value="P:intracellular protein transmembrane transport"/>
    <property type="evidence" value="ECO:0007669"/>
    <property type="project" value="TreeGrafter"/>
</dbReference>
<dbReference type="GO" id="GO:0033281">
    <property type="term" value="C:TAT protein transport complex"/>
    <property type="evidence" value="ECO:0007669"/>
    <property type="project" value="UniProtKB-UniRule"/>
</dbReference>
<dbReference type="AlphaFoldDB" id="A0A6N4SQV5"/>
<feature type="transmembrane region" description="Helical" evidence="5">
    <location>
        <begin position="237"/>
        <end position="259"/>
    </location>
</feature>
<dbReference type="PRINTS" id="PR01840">
    <property type="entry name" value="TATCFAMILY"/>
</dbReference>
<evidence type="ECO:0000256" key="3">
    <source>
        <dbReference type="ARBA" id="ARBA00022989"/>
    </source>
</evidence>
<evidence type="ECO:0000256" key="1">
    <source>
        <dbReference type="ARBA" id="ARBA00004141"/>
    </source>
</evidence>
<feature type="transmembrane region" description="Helical" evidence="5">
    <location>
        <begin position="175"/>
        <end position="203"/>
    </location>
</feature>
<keyword evidence="5" id="KW-0811">Translocation</keyword>
<dbReference type="Pfam" id="PF00902">
    <property type="entry name" value="TatC"/>
    <property type="match status" value="1"/>
</dbReference>
<sequence length="270" mass="30990">MGKSFVKDHSAEFSVLDHIEELRWRLIRAVVIILVFTVVAFIYMPYIFHTIILAHAYPDFWTYRMLCRIDNSLCVDTLNFTLLSREMSGQFTIHLKSAFIVGFIAGFPFIVWEIWKYIKPALHKNEINVSFKVVSVVPFLFIIGILFGYFILAPLSVNFLANYNIDAAIQNQFDITSYVSTVTIMVLVCGLIFQLPVLVYFLAMAGILTPEFMRKYRRVAIILVFIIAGIITPSPDIMSQLIVAIPIYLLYEISIYTAASISKKRKMQEV</sequence>
<reference evidence="6 7" key="1">
    <citation type="journal article" date="2007" name="Appl. Environ. Microbiol.">
        <title>Genome sequence of the cellulolytic gliding bacterium Cytophaga hutchinsonii.</title>
        <authorList>
            <person name="Xie G."/>
            <person name="Bruce D.C."/>
            <person name="Challacombe J.F."/>
            <person name="Chertkov O."/>
            <person name="Detter J.C."/>
            <person name="Gilna P."/>
            <person name="Han C.S."/>
            <person name="Lucas S."/>
            <person name="Misra M."/>
            <person name="Myers G.L."/>
            <person name="Richardson P."/>
            <person name="Tapia R."/>
            <person name="Thayer N."/>
            <person name="Thompson L.S."/>
            <person name="Brettin T.S."/>
            <person name="Henrissat B."/>
            <person name="Wilson D.B."/>
            <person name="McBride M.J."/>
        </authorList>
    </citation>
    <scope>NUCLEOTIDE SEQUENCE [LARGE SCALE GENOMIC DNA]</scope>
    <source>
        <strain evidence="7">ATCC 33406 / DSM 1761 / CIP 103989 / NBRC 15051 / NCIMB 9469 / D465</strain>
    </source>
</reference>
<proteinExistence type="inferred from homology"/>
<keyword evidence="3 5" id="KW-1133">Transmembrane helix</keyword>
<dbReference type="GO" id="GO:0043953">
    <property type="term" value="P:protein transport by the Tat complex"/>
    <property type="evidence" value="ECO:0007669"/>
    <property type="project" value="UniProtKB-UniRule"/>
</dbReference>
<feature type="transmembrane region" description="Helical" evidence="5">
    <location>
        <begin position="133"/>
        <end position="155"/>
    </location>
</feature>
<feature type="transmembrane region" description="Helical" evidence="5">
    <location>
        <begin position="215"/>
        <end position="231"/>
    </location>
</feature>
<accession>A0A6N4SQV5</accession>
<comment type="function">
    <text evidence="5">Part of the twin-arginine translocation (Tat) system that transports large folded proteins containing a characteristic twin-arginine motif in their signal peptide across membranes.</text>
</comment>
<dbReference type="Proteomes" id="UP000001822">
    <property type="component" value="Chromosome"/>
</dbReference>
<evidence type="ECO:0000256" key="2">
    <source>
        <dbReference type="ARBA" id="ARBA00022692"/>
    </source>
</evidence>
<keyword evidence="5" id="KW-1003">Cell membrane</keyword>
<keyword evidence="5" id="KW-0997">Cell inner membrane</keyword>
<evidence type="ECO:0000256" key="4">
    <source>
        <dbReference type="ARBA" id="ARBA00023136"/>
    </source>
</evidence>
<dbReference type="InterPro" id="IPR002033">
    <property type="entry name" value="TatC"/>
</dbReference>
<dbReference type="KEGG" id="chu:CHU_1460"/>
<gene>
    <name evidence="5 6" type="primary">tatC</name>
    <name evidence="6" type="ordered locus">CHU_1460</name>
</gene>